<dbReference type="Gene3D" id="3.60.10.10">
    <property type="entry name" value="Endonuclease/exonuclease/phosphatase"/>
    <property type="match status" value="1"/>
</dbReference>
<dbReference type="InterPro" id="IPR012337">
    <property type="entry name" value="RNaseH-like_sf"/>
</dbReference>
<dbReference type="GO" id="GO:0003676">
    <property type="term" value="F:nucleic acid binding"/>
    <property type="evidence" value="ECO:0007669"/>
    <property type="project" value="InterPro"/>
</dbReference>
<dbReference type="Gene3D" id="3.30.420.10">
    <property type="entry name" value="Ribonuclease H-like superfamily/Ribonuclease H"/>
    <property type="match status" value="1"/>
</dbReference>
<dbReference type="GO" id="GO:0003824">
    <property type="term" value="F:catalytic activity"/>
    <property type="evidence" value="ECO:0007669"/>
    <property type="project" value="InterPro"/>
</dbReference>
<sequence length="715" mass="78445">QDVSFQLFTDGSASKDGHRSGYSVIALLKVGAVCTMVGIIGEQLVGNADTQWPSTGALALDAEQIAIATAILWTLQMRALIPKVRCQIWFDCQAAGYAASGQWTVINDMGSRLRNLALMADQVGEVSIEYGHVKAHAGNGWNEVADAVAKALSCGNICAQGPPDETVKAFLELDLAWAGFNLRAARDGSSRVAAGQLWWNESQFRPYQLTVNQLIPTSAEDNKGIGTTEQCFRLRACTANVQGLTGHYKYVEEQLDRMAMNVVFLQETKGHSGICQSSAYLRLSTEACRHFGVAVWFHRRLGAMQIDGVPLVIQEEDIEVLAETPRLLTLVVRKDGRKFGFIAGHCPHSGRAEERDAFLEQLASILHRLKRSHLVLCGIDLNGRVQAPYELVCGTLTCDDPDATGQKFTETLASAGMWIPSTYNELHQRDPYTYCHPSGNESRIDYVVVGGRANIDGAGSETCQDFDNGSPNEDHRLAALTLEGRLQLSQGRPKLWRPVYDRDKLATPEGAREQDDRRGGAFAEQPLNIGKAEQSMTLKVMIAEAKDKFLRQVAAEGHQNVTAVLQRARKAGVGGRNRRPVSRPLPRLIDPKTGEVATTAADRDKIWLQFFGEQEQGKVIPTDSLIQQAGEWQDRGDSEWSWELLPSTAEIEAVFRRTPKGKAGGIDAIPSDLLATSPGPLAQLLQPLYLKSLLAGRQPLQWRGGILYEAYKNSG</sequence>
<gene>
    <name evidence="2" type="ORF">SNEC2469_LOCUS27011</name>
</gene>
<dbReference type="InterPro" id="IPR005135">
    <property type="entry name" value="Endo/exonuclease/phosphatase"/>
</dbReference>
<dbReference type="InterPro" id="IPR036691">
    <property type="entry name" value="Endo/exonu/phosph_ase_sf"/>
</dbReference>
<reference evidence="2" key="1">
    <citation type="submission" date="2021-02" db="EMBL/GenBank/DDBJ databases">
        <authorList>
            <person name="Dougan E. K."/>
            <person name="Rhodes N."/>
            <person name="Thang M."/>
            <person name="Chan C."/>
        </authorList>
    </citation>
    <scope>NUCLEOTIDE SEQUENCE</scope>
</reference>
<evidence type="ECO:0000313" key="3">
    <source>
        <dbReference type="Proteomes" id="UP000601435"/>
    </source>
</evidence>
<proteinExistence type="predicted"/>
<dbReference type="InterPro" id="IPR036397">
    <property type="entry name" value="RNaseH_sf"/>
</dbReference>
<evidence type="ECO:0000259" key="1">
    <source>
        <dbReference type="Pfam" id="PF03372"/>
    </source>
</evidence>
<dbReference type="AlphaFoldDB" id="A0A813A732"/>
<dbReference type="SUPFAM" id="SSF56219">
    <property type="entry name" value="DNase I-like"/>
    <property type="match status" value="1"/>
</dbReference>
<dbReference type="Pfam" id="PF03372">
    <property type="entry name" value="Exo_endo_phos"/>
    <property type="match status" value="1"/>
</dbReference>
<dbReference type="SUPFAM" id="SSF53098">
    <property type="entry name" value="Ribonuclease H-like"/>
    <property type="match status" value="1"/>
</dbReference>
<comment type="caution">
    <text evidence="2">The sequence shown here is derived from an EMBL/GenBank/DDBJ whole genome shotgun (WGS) entry which is preliminary data.</text>
</comment>
<accession>A0A813A732</accession>
<dbReference type="Proteomes" id="UP000601435">
    <property type="component" value="Unassembled WGS sequence"/>
</dbReference>
<evidence type="ECO:0000313" key="2">
    <source>
        <dbReference type="EMBL" id="CAE7857683.1"/>
    </source>
</evidence>
<dbReference type="OrthoDB" id="447098at2759"/>
<protein>
    <recommendedName>
        <fullName evidence="1">Endonuclease/exonuclease/phosphatase domain-containing protein</fullName>
    </recommendedName>
</protein>
<feature type="non-terminal residue" evidence="2">
    <location>
        <position position="1"/>
    </location>
</feature>
<feature type="domain" description="Endonuclease/exonuclease/phosphatase" evidence="1">
    <location>
        <begin position="237"/>
        <end position="465"/>
    </location>
</feature>
<feature type="non-terminal residue" evidence="2">
    <location>
        <position position="715"/>
    </location>
</feature>
<name>A0A813A732_9DINO</name>
<organism evidence="2 3">
    <name type="scientific">Symbiodinium necroappetens</name>
    <dbReference type="NCBI Taxonomy" id="1628268"/>
    <lineage>
        <taxon>Eukaryota</taxon>
        <taxon>Sar</taxon>
        <taxon>Alveolata</taxon>
        <taxon>Dinophyceae</taxon>
        <taxon>Suessiales</taxon>
        <taxon>Symbiodiniaceae</taxon>
        <taxon>Symbiodinium</taxon>
    </lineage>
</organism>
<dbReference type="EMBL" id="CAJNJA010056138">
    <property type="protein sequence ID" value="CAE7857683.1"/>
    <property type="molecule type" value="Genomic_DNA"/>
</dbReference>
<keyword evidence="3" id="KW-1185">Reference proteome</keyword>